<evidence type="ECO:0000313" key="3">
    <source>
        <dbReference type="EMBL" id="QGR21008.1"/>
    </source>
</evidence>
<dbReference type="Proteomes" id="UP000474054">
    <property type="component" value="Unassembled WGS sequence"/>
</dbReference>
<dbReference type="RefSeq" id="WP_152941210.1">
    <property type="nucleotide sequence ID" value="NZ_CP045482.1"/>
</dbReference>
<protein>
    <submittedName>
        <fullName evidence="3">Uncharacterized protein</fullName>
    </submittedName>
</protein>
<reference evidence="3 4" key="2">
    <citation type="submission" date="2019-10" db="EMBL/GenBank/DDBJ databases">
        <title>Genome Sequences from Six Type Strain Members of the Archaeal Family Sulfolobaceae: Acidianus ambivalens, Acidianus infernus, Metallosphaera prunae, Stygiolobus azoricus, Sulfolobus metallicus, and Sulfurisphaera ohwakuensis.</title>
        <authorList>
            <person name="Counts J.A."/>
            <person name="Kelly R.M."/>
        </authorList>
    </citation>
    <scope>NUCLEOTIDE SEQUENCE [LARGE SCALE GENOMIC DNA]</scope>
    <source>
        <strain evidence="3 4">LEI 10</strain>
    </source>
</reference>
<proteinExistence type="predicted"/>
<dbReference type="AlphaFoldDB" id="A0A650CT79"/>
<dbReference type="EMBL" id="CP045482">
    <property type="protein sequence ID" value="QGR21008.1"/>
    <property type="molecule type" value="Genomic_DNA"/>
</dbReference>
<sequence>MDFLDKKKRLVLIAIAQKGASGLTYDELLSTFLIFMTRNTLQSIVEDLYFSGYINILRDDKEVRLIASRKVRSSLVALDFQRYKLLKFLEEVKKKSEEISKLQDKNSQLEEIKKIGKEGLELISSGLLTLYKEFPEFTIPEYIEIIEVINNEVLAKLSPLITQQMTEEDLKQFLNLISKYLGEKEAEVLSEALKRI</sequence>
<evidence type="ECO:0000313" key="2">
    <source>
        <dbReference type="EMBL" id="MQL55475.1"/>
    </source>
</evidence>
<name>A0A650CT79_ACIAM</name>
<dbReference type="EMBL" id="WHYS01000001">
    <property type="protein sequence ID" value="MQL55475.1"/>
    <property type="molecule type" value="Genomic_DNA"/>
</dbReference>
<evidence type="ECO:0000313" key="4">
    <source>
        <dbReference type="Proteomes" id="UP000426328"/>
    </source>
</evidence>
<organism evidence="3 4">
    <name type="scientific">Acidianus ambivalens</name>
    <name type="common">Desulfurolobus ambivalens</name>
    <dbReference type="NCBI Taxonomy" id="2283"/>
    <lineage>
        <taxon>Archaea</taxon>
        <taxon>Thermoproteota</taxon>
        <taxon>Thermoprotei</taxon>
        <taxon>Sulfolobales</taxon>
        <taxon>Sulfolobaceae</taxon>
        <taxon>Acidianus</taxon>
    </lineage>
</organism>
<dbReference type="KEGG" id="aamb:D1866_02440"/>
<dbReference type="GeneID" id="42778561"/>
<keyword evidence="4" id="KW-1185">Reference proteome</keyword>
<evidence type="ECO:0000256" key="1">
    <source>
        <dbReference type="SAM" id="Coils"/>
    </source>
</evidence>
<evidence type="ECO:0000313" key="5">
    <source>
        <dbReference type="Proteomes" id="UP000474054"/>
    </source>
</evidence>
<dbReference type="Proteomes" id="UP000426328">
    <property type="component" value="Chromosome"/>
</dbReference>
<keyword evidence="1" id="KW-0175">Coiled coil</keyword>
<accession>A0A650CT79</accession>
<gene>
    <name evidence="3" type="ORF">D1866_02440</name>
    <name evidence="2" type="ORF">GFB69_06905</name>
</gene>
<feature type="coiled-coil region" evidence="1">
    <location>
        <begin position="85"/>
        <end position="112"/>
    </location>
</feature>
<reference evidence="2 5" key="1">
    <citation type="submission" date="2019-10" db="EMBL/GenBank/DDBJ databases">
        <title>Comparative genomics of sulfur disproportionating microorganisms.</title>
        <authorList>
            <person name="Ward L.M."/>
            <person name="Bertran E."/>
            <person name="Johnston D."/>
        </authorList>
    </citation>
    <scope>NUCLEOTIDE SEQUENCE [LARGE SCALE GENOMIC DNA]</scope>
    <source>
        <strain evidence="2 5">DSM 3772</strain>
    </source>
</reference>